<sequence length="175" mass="19799">MPRRARLEVDPEARKLAVELWRKGKSLDEISETLKLSFPEAPSRSAIHRFLQKLKPFFQLKDAGLITDEDIDLLSQSQNLAAIANGLLIQALVSWYETGELDPERLKALLALVQSAAKMSKAAAGVERTKVQLSRHYEEVAEKVVRAVTRAVEDEELRERIIREVRDELQAEGRA</sequence>
<organism evidence="1">
    <name type="scientific">Thermosulfurimonas dismutans</name>
    <dbReference type="NCBI Taxonomy" id="999894"/>
    <lineage>
        <taxon>Bacteria</taxon>
        <taxon>Pseudomonadati</taxon>
        <taxon>Thermodesulfobacteriota</taxon>
        <taxon>Thermodesulfobacteria</taxon>
        <taxon>Thermodesulfobacteriales</taxon>
        <taxon>Thermodesulfobacteriaceae</taxon>
        <taxon>Thermosulfurimonas</taxon>
    </lineage>
</organism>
<gene>
    <name evidence="1" type="ORF">ENJ40_00140</name>
</gene>
<accession>A0A7C3CRY6</accession>
<dbReference type="Proteomes" id="UP000886043">
    <property type="component" value="Unassembled WGS sequence"/>
</dbReference>
<proteinExistence type="predicted"/>
<name>A0A7C3CRY6_9BACT</name>
<evidence type="ECO:0000313" key="1">
    <source>
        <dbReference type="EMBL" id="HFC96853.1"/>
    </source>
</evidence>
<dbReference type="AlphaFoldDB" id="A0A7C3CRY6"/>
<comment type="caution">
    <text evidence="1">The sequence shown here is derived from an EMBL/GenBank/DDBJ whole genome shotgun (WGS) entry which is preliminary data.</text>
</comment>
<reference evidence="1" key="1">
    <citation type="journal article" date="2020" name="mSystems">
        <title>Genome- and Community-Level Interaction Insights into Carbon Utilization and Element Cycling Functions of Hydrothermarchaeota in Hydrothermal Sediment.</title>
        <authorList>
            <person name="Zhou Z."/>
            <person name="Liu Y."/>
            <person name="Xu W."/>
            <person name="Pan J."/>
            <person name="Luo Z.H."/>
            <person name="Li M."/>
        </authorList>
    </citation>
    <scope>NUCLEOTIDE SEQUENCE [LARGE SCALE GENOMIC DNA]</scope>
    <source>
        <strain evidence="1">HyVt-483</strain>
    </source>
</reference>
<protein>
    <submittedName>
        <fullName evidence="1">DUF3486 family protein</fullName>
    </submittedName>
</protein>
<dbReference type="EMBL" id="DRMH01000003">
    <property type="protein sequence ID" value="HFC96853.1"/>
    <property type="molecule type" value="Genomic_DNA"/>
</dbReference>